<evidence type="ECO:0000256" key="1">
    <source>
        <dbReference type="PROSITE-ProRule" id="PRU00267"/>
    </source>
</evidence>
<proteinExistence type="predicted"/>
<protein>
    <recommendedName>
        <fullName evidence="6">High mobility group B protein 10</fullName>
    </recommendedName>
</protein>
<name>A0AAN7JTL6_9MYRT</name>
<dbReference type="CDD" id="cd16872">
    <property type="entry name" value="ARID_HMGB9-like"/>
    <property type="match status" value="1"/>
</dbReference>
<dbReference type="SMART" id="SM00501">
    <property type="entry name" value="BRIGHT"/>
    <property type="match status" value="1"/>
</dbReference>
<evidence type="ECO:0000259" key="3">
    <source>
        <dbReference type="PROSITE" id="PS51011"/>
    </source>
</evidence>
<feature type="domain" description="ARID" evidence="3">
    <location>
        <begin position="39"/>
        <end position="130"/>
    </location>
</feature>
<dbReference type="SUPFAM" id="SSF46774">
    <property type="entry name" value="ARID-like"/>
    <property type="match status" value="1"/>
</dbReference>
<dbReference type="Proteomes" id="UP001345219">
    <property type="component" value="Chromosome 16"/>
</dbReference>
<comment type="caution">
    <text evidence="4">The sequence shown here is derived from an EMBL/GenBank/DDBJ whole genome shotgun (WGS) entry which is preliminary data.</text>
</comment>
<accession>A0AAN7JTL6</accession>
<dbReference type="GO" id="GO:0003677">
    <property type="term" value="F:DNA binding"/>
    <property type="evidence" value="ECO:0007669"/>
    <property type="project" value="UniProtKB-UniRule"/>
</dbReference>
<dbReference type="EMBL" id="JAXIOK010000016">
    <property type="protein sequence ID" value="KAK4752695.1"/>
    <property type="molecule type" value="Genomic_DNA"/>
</dbReference>
<dbReference type="InterPro" id="IPR009071">
    <property type="entry name" value="HMG_box_dom"/>
</dbReference>
<dbReference type="Gene3D" id="1.10.30.10">
    <property type="entry name" value="High mobility group box domain"/>
    <property type="match status" value="1"/>
</dbReference>
<dbReference type="PANTHER" id="PTHR46691">
    <property type="entry name" value="HIGH MOBILITY GROUP B PROTEIN 9"/>
    <property type="match status" value="1"/>
</dbReference>
<feature type="DNA-binding region" description="HMG box" evidence="1">
    <location>
        <begin position="244"/>
        <end position="311"/>
    </location>
</feature>
<dbReference type="Pfam" id="PF00505">
    <property type="entry name" value="HMG_box"/>
    <property type="match status" value="1"/>
</dbReference>
<sequence length="315" mass="35924">MSMVLHQLVKQSPDGRFSASSAGSRRAYPPAMAEYEDLVQNSEVFQEKLRTFHSCYGSKFAIPTVGCRALDLHRLFVEVTSRGGIEKVTRNRRWKEVILAFSFPSTITSASFVLRKHYMSLLYHFEQVYFFHKEVPPISMPDYGIESLVNGSAMKEGGGYMELSSGHEESNLQPGFSVTGSIDGKFDNGYLVTVKLGSQELKGVLYHIPPISHMSQGDVPHSSLISARRSRKRSRLALRDPSRPKSNKSGYNFFFSEQYAKLRPQYYGQERAITKKIGHLWSNLTDAEKQVYQEKGLKDKERYRSEMLEYQSCKI</sequence>
<keyword evidence="1" id="KW-0539">Nucleus</keyword>
<dbReference type="InterPro" id="IPR001606">
    <property type="entry name" value="ARID_dom"/>
</dbReference>
<evidence type="ECO:0000313" key="5">
    <source>
        <dbReference type="Proteomes" id="UP001345219"/>
    </source>
</evidence>
<dbReference type="InterPro" id="IPR036910">
    <property type="entry name" value="HMG_box_dom_sf"/>
</dbReference>
<dbReference type="Gene3D" id="1.10.150.60">
    <property type="entry name" value="ARID DNA-binding domain"/>
    <property type="match status" value="1"/>
</dbReference>
<organism evidence="4 5">
    <name type="scientific">Trapa incisa</name>
    <dbReference type="NCBI Taxonomy" id="236973"/>
    <lineage>
        <taxon>Eukaryota</taxon>
        <taxon>Viridiplantae</taxon>
        <taxon>Streptophyta</taxon>
        <taxon>Embryophyta</taxon>
        <taxon>Tracheophyta</taxon>
        <taxon>Spermatophyta</taxon>
        <taxon>Magnoliopsida</taxon>
        <taxon>eudicotyledons</taxon>
        <taxon>Gunneridae</taxon>
        <taxon>Pentapetalae</taxon>
        <taxon>rosids</taxon>
        <taxon>malvids</taxon>
        <taxon>Myrtales</taxon>
        <taxon>Lythraceae</taxon>
        <taxon>Trapa</taxon>
    </lineage>
</organism>
<dbReference type="CDD" id="cd22009">
    <property type="entry name" value="HMG-box_AtHMGB9-like"/>
    <property type="match status" value="1"/>
</dbReference>
<dbReference type="PANTHER" id="PTHR46691:SF6">
    <property type="entry name" value="HIGH MOBILITY GROUP B PROTEIN 10-RELATED"/>
    <property type="match status" value="1"/>
</dbReference>
<dbReference type="SMART" id="SM00398">
    <property type="entry name" value="HMG"/>
    <property type="match status" value="1"/>
</dbReference>
<dbReference type="AlphaFoldDB" id="A0AAN7JTL6"/>
<gene>
    <name evidence="4" type="ORF">SAY87_021493</name>
</gene>
<dbReference type="PROSITE" id="PS51011">
    <property type="entry name" value="ARID"/>
    <property type="match status" value="1"/>
</dbReference>
<reference evidence="4 5" key="1">
    <citation type="journal article" date="2023" name="Hortic Res">
        <title>Pangenome of water caltrop reveals structural variations and asymmetric subgenome divergence after allopolyploidization.</title>
        <authorList>
            <person name="Zhang X."/>
            <person name="Chen Y."/>
            <person name="Wang L."/>
            <person name="Yuan Y."/>
            <person name="Fang M."/>
            <person name="Shi L."/>
            <person name="Lu R."/>
            <person name="Comes H.P."/>
            <person name="Ma Y."/>
            <person name="Chen Y."/>
            <person name="Huang G."/>
            <person name="Zhou Y."/>
            <person name="Zheng Z."/>
            <person name="Qiu Y."/>
        </authorList>
    </citation>
    <scope>NUCLEOTIDE SEQUENCE [LARGE SCALE GENOMIC DNA]</scope>
    <source>
        <tissue evidence="4">Roots</tissue>
    </source>
</reference>
<evidence type="ECO:0000259" key="2">
    <source>
        <dbReference type="PROSITE" id="PS50118"/>
    </source>
</evidence>
<keyword evidence="1" id="KW-0238">DNA-binding</keyword>
<dbReference type="PROSITE" id="PS50118">
    <property type="entry name" value="HMG_BOX_2"/>
    <property type="match status" value="1"/>
</dbReference>
<dbReference type="InterPro" id="IPR036431">
    <property type="entry name" value="ARID_dom_sf"/>
</dbReference>
<dbReference type="SUPFAM" id="SSF47095">
    <property type="entry name" value="HMG-box"/>
    <property type="match status" value="1"/>
</dbReference>
<feature type="domain" description="HMG box" evidence="2">
    <location>
        <begin position="244"/>
        <end position="311"/>
    </location>
</feature>
<evidence type="ECO:0000313" key="4">
    <source>
        <dbReference type="EMBL" id="KAK4752695.1"/>
    </source>
</evidence>
<dbReference type="Pfam" id="PF01388">
    <property type="entry name" value="ARID"/>
    <property type="match status" value="1"/>
</dbReference>
<keyword evidence="5" id="KW-1185">Reference proteome</keyword>
<dbReference type="GO" id="GO:0005634">
    <property type="term" value="C:nucleus"/>
    <property type="evidence" value="ECO:0007669"/>
    <property type="project" value="UniProtKB-UniRule"/>
</dbReference>
<evidence type="ECO:0008006" key="6">
    <source>
        <dbReference type="Google" id="ProtNLM"/>
    </source>
</evidence>
<dbReference type="SMART" id="SM01014">
    <property type="entry name" value="ARID"/>
    <property type="match status" value="1"/>
</dbReference>
<dbReference type="InterPro" id="IPR045303">
    <property type="entry name" value="ARID_HMGB9-like"/>
</dbReference>